<accession>A0A2M6XDY8</accession>
<name>A0A2M6XDY8_9BACT</name>
<evidence type="ECO:0000256" key="3">
    <source>
        <dbReference type="ARBA" id="ARBA00022679"/>
    </source>
</evidence>
<dbReference type="AlphaFoldDB" id="A0A2M6XDY8"/>
<evidence type="ECO:0000259" key="4">
    <source>
        <dbReference type="Pfam" id="PF00535"/>
    </source>
</evidence>
<gene>
    <name evidence="5" type="ORF">COT44_01030</name>
</gene>
<evidence type="ECO:0000313" key="5">
    <source>
        <dbReference type="EMBL" id="PIU03849.1"/>
    </source>
</evidence>
<proteinExistence type="inferred from homology"/>
<dbReference type="Pfam" id="PF00535">
    <property type="entry name" value="Glycos_transf_2"/>
    <property type="match status" value="1"/>
</dbReference>
<dbReference type="PANTHER" id="PTHR43179:SF12">
    <property type="entry name" value="GALACTOFURANOSYLTRANSFERASE GLFT2"/>
    <property type="match status" value="1"/>
</dbReference>
<evidence type="ECO:0000256" key="2">
    <source>
        <dbReference type="ARBA" id="ARBA00022676"/>
    </source>
</evidence>
<dbReference type="InterPro" id="IPR001173">
    <property type="entry name" value="Glyco_trans_2-like"/>
</dbReference>
<evidence type="ECO:0000313" key="6">
    <source>
        <dbReference type="Proteomes" id="UP000228996"/>
    </source>
</evidence>
<dbReference type="Proteomes" id="UP000228996">
    <property type="component" value="Unassembled WGS sequence"/>
</dbReference>
<protein>
    <submittedName>
        <fullName evidence="5">Glycosyltransferase family 2 protein</fullName>
    </submittedName>
</protein>
<dbReference type="Gene3D" id="3.90.550.10">
    <property type="entry name" value="Spore Coat Polysaccharide Biosynthesis Protein SpsA, Chain A"/>
    <property type="match status" value="1"/>
</dbReference>
<dbReference type="GO" id="GO:0016757">
    <property type="term" value="F:glycosyltransferase activity"/>
    <property type="evidence" value="ECO:0007669"/>
    <property type="project" value="UniProtKB-KW"/>
</dbReference>
<evidence type="ECO:0000256" key="1">
    <source>
        <dbReference type="ARBA" id="ARBA00006739"/>
    </source>
</evidence>
<comment type="similarity">
    <text evidence="1">Belongs to the glycosyltransferase 2 family.</text>
</comment>
<sequence>MSIDETNKKASVIILNWNGKGYIIECIDSVEKLDIINLKLDIVVVDNGSTDGSLSEIKNKILNIKNTDQKFKIIESEKNLGFTGGNNVGIKYALENGADYVMLLNSDTFVDKNLLVQLIEVAKSNPEIGIVGPKIYFAKGHEFQKDIYQPKDLGKVIWYAGGVVDWKNVLQSHRGVDEVDKGQYDKTEVTDFVTGCCMLIKKEILEKIGLLDNKYFLYLEDADFCQRAKQNGYKILYAPKAKLWHLNASSSSVGGNLQDYFITRNRLLFGIKYAGLKTKLALFREGIGLLLKGRPWQKTAVKDFFLGKFGKGSYGSKNN</sequence>
<reference evidence="6" key="1">
    <citation type="submission" date="2017-09" db="EMBL/GenBank/DDBJ databases">
        <title>Depth-based differentiation of microbial function through sediment-hosted aquifers and enrichment of novel symbionts in the deep terrestrial subsurface.</title>
        <authorList>
            <person name="Probst A.J."/>
            <person name="Ladd B."/>
            <person name="Jarett J.K."/>
            <person name="Geller-Mcgrath D.E."/>
            <person name="Sieber C.M.K."/>
            <person name="Emerson J.B."/>
            <person name="Anantharaman K."/>
            <person name="Thomas B.C."/>
            <person name="Malmstrom R."/>
            <person name="Stieglmeier M."/>
            <person name="Klingl A."/>
            <person name="Woyke T."/>
            <person name="Ryan C.M."/>
            <person name="Banfield J.F."/>
        </authorList>
    </citation>
    <scope>NUCLEOTIDE SEQUENCE [LARGE SCALE GENOMIC DNA]</scope>
</reference>
<keyword evidence="2" id="KW-0328">Glycosyltransferase</keyword>
<keyword evidence="3 5" id="KW-0808">Transferase</keyword>
<comment type="caution">
    <text evidence="5">The sequence shown here is derived from an EMBL/GenBank/DDBJ whole genome shotgun (WGS) entry which is preliminary data.</text>
</comment>
<organism evidence="5 6">
    <name type="scientific">Candidatus Shapirobacteria bacterium CG08_land_8_20_14_0_20_39_18</name>
    <dbReference type="NCBI Taxonomy" id="1974883"/>
    <lineage>
        <taxon>Bacteria</taxon>
        <taxon>Candidatus Shapironibacteriota</taxon>
    </lineage>
</organism>
<dbReference type="CDD" id="cd04186">
    <property type="entry name" value="GT_2_like_c"/>
    <property type="match status" value="1"/>
</dbReference>
<dbReference type="SUPFAM" id="SSF53448">
    <property type="entry name" value="Nucleotide-diphospho-sugar transferases"/>
    <property type="match status" value="1"/>
</dbReference>
<dbReference type="EMBL" id="PEYO01000005">
    <property type="protein sequence ID" value="PIU03849.1"/>
    <property type="molecule type" value="Genomic_DNA"/>
</dbReference>
<dbReference type="InterPro" id="IPR029044">
    <property type="entry name" value="Nucleotide-diphossugar_trans"/>
</dbReference>
<feature type="domain" description="Glycosyltransferase 2-like" evidence="4">
    <location>
        <begin position="11"/>
        <end position="209"/>
    </location>
</feature>
<dbReference type="PANTHER" id="PTHR43179">
    <property type="entry name" value="RHAMNOSYLTRANSFERASE WBBL"/>
    <property type="match status" value="1"/>
</dbReference>